<keyword evidence="1" id="KW-0732">Signal</keyword>
<organism evidence="2 3">
    <name type="scientific">Pontibacter lucknowensis</name>
    <dbReference type="NCBI Taxonomy" id="1077936"/>
    <lineage>
        <taxon>Bacteria</taxon>
        <taxon>Pseudomonadati</taxon>
        <taxon>Bacteroidota</taxon>
        <taxon>Cytophagia</taxon>
        <taxon>Cytophagales</taxon>
        <taxon>Hymenobacteraceae</taxon>
        <taxon>Pontibacter</taxon>
    </lineage>
</organism>
<keyword evidence="3" id="KW-1185">Reference proteome</keyword>
<dbReference type="Proteomes" id="UP000185924">
    <property type="component" value="Unassembled WGS sequence"/>
</dbReference>
<dbReference type="STRING" id="1077936.SAMN05421545_0798"/>
<evidence type="ECO:0008006" key="4">
    <source>
        <dbReference type="Google" id="ProtNLM"/>
    </source>
</evidence>
<dbReference type="RefSeq" id="WP_007652234.1">
    <property type="nucleotide sequence ID" value="NZ_FTNM01000001.1"/>
</dbReference>
<dbReference type="OrthoDB" id="1524207at2"/>
<reference evidence="3" key="1">
    <citation type="submission" date="2017-01" db="EMBL/GenBank/DDBJ databases">
        <authorList>
            <person name="Varghese N."/>
            <person name="Submissions S."/>
        </authorList>
    </citation>
    <scope>NUCLEOTIDE SEQUENCE [LARGE SCALE GENOMIC DNA]</scope>
    <source>
        <strain evidence="3">DM9</strain>
    </source>
</reference>
<protein>
    <recommendedName>
        <fullName evidence="4">Lipoprotein</fullName>
    </recommendedName>
</protein>
<evidence type="ECO:0000313" key="3">
    <source>
        <dbReference type="Proteomes" id="UP000185924"/>
    </source>
</evidence>
<dbReference type="EMBL" id="FTNM01000001">
    <property type="protein sequence ID" value="SIQ62918.1"/>
    <property type="molecule type" value="Genomic_DNA"/>
</dbReference>
<evidence type="ECO:0000256" key="1">
    <source>
        <dbReference type="SAM" id="SignalP"/>
    </source>
</evidence>
<proteinExistence type="predicted"/>
<sequence length="207" mass="22985">MKRLLLAIGVAFMFASCAQQPQASSITNTTAETTTTQQETVTAPQSPVTATQQAFFSQLSKLCGKSFRGKAVFPADGKDPFAGKELTMHVRECSDQVIRVPFHVGEDKSRTWVFTKMEEGLQLKHDHRHEDGTPDEVTMYGGIAMDTDDATTMRFPADAFTAQLIPAASTNEWNVVLSPDGRTFSYILKRDNQLRFQADFDLTQPIN</sequence>
<feature type="signal peptide" evidence="1">
    <location>
        <begin position="1"/>
        <end position="23"/>
    </location>
</feature>
<accession>A0A1N6UB63</accession>
<dbReference type="PROSITE" id="PS51257">
    <property type="entry name" value="PROKAR_LIPOPROTEIN"/>
    <property type="match status" value="1"/>
</dbReference>
<feature type="chain" id="PRO_5009938686" description="Lipoprotein" evidence="1">
    <location>
        <begin position="24"/>
        <end position="207"/>
    </location>
</feature>
<gene>
    <name evidence="2" type="ORF">SAMN05421545_0798</name>
</gene>
<evidence type="ECO:0000313" key="2">
    <source>
        <dbReference type="EMBL" id="SIQ62918.1"/>
    </source>
</evidence>
<name>A0A1N6UB63_9BACT</name>
<dbReference type="AlphaFoldDB" id="A0A1N6UB63"/>